<evidence type="ECO:0000313" key="10">
    <source>
        <dbReference type="Proteomes" id="UP000240653"/>
    </source>
</evidence>
<keyword evidence="4" id="KW-0408">Iron</keyword>
<dbReference type="EMBL" id="PXYL01000014">
    <property type="protein sequence ID" value="PSJ57345.1"/>
    <property type="molecule type" value="Genomic_DNA"/>
</dbReference>
<proteinExistence type="inferred from homology"/>
<dbReference type="OrthoDB" id="4394119at2"/>
<dbReference type="PANTHER" id="PTHR39479:SF2">
    <property type="entry name" value="2-OXOADIPATE DIOXYGENASE_DECARBOXYLASE"/>
    <property type="match status" value="1"/>
</dbReference>
<comment type="cofactor">
    <cofactor evidence="1">
        <name>Fe(2+)</name>
        <dbReference type="ChEBI" id="CHEBI:29033"/>
    </cofactor>
</comment>
<evidence type="ECO:0000256" key="1">
    <source>
        <dbReference type="ARBA" id="ARBA00001954"/>
    </source>
</evidence>
<dbReference type="AlphaFoldDB" id="A0A2P7S4F6"/>
<reference evidence="9 10" key="1">
    <citation type="submission" date="2018-03" db="EMBL/GenBank/DDBJ databases">
        <title>The draft genome of Mesorhizobium soli JCM 19897.</title>
        <authorList>
            <person name="Li L."/>
            <person name="Liu L."/>
            <person name="Liang L."/>
            <person name="Wang T."/>
            <person name="Zhang X."/>
        </authorList>
    </citation>
    <scope>NUCLEOTIDE SEQUENCE [LARGE SCALE GENOMIC DNA]</scope>
    <source>
        <strain evidence="9 10">JCM 19897</strain>
    </source>
</reference>
<name>A0A2P7S4F6_9HYPH</name>
<evidence type="ECO:0000256" key="4">
    <source>
        <dbReference type="ARBA" id="ARBA00023004"/>
    </source>
</evidence>
<evidence type="ECO:0000256" key="2">
    <source>
        <dbReference type="ARBA" id="ARBA00022964"/>
    </source>
</evidence>
<sequence>MTSPHIPADEIRAAFSAAMSELYRAEVPAYGTLIELVRQVNDETLAGDPALRERLEDTDTLDRISEERHGAIRLGTPAELSMMRRVFAVMGMYPVGYYDLSTAGVPVHSTAFRPVGEKALSKNPFRVFTSLLRLDLIADETLRREAEEILGKRRIFTNEAIALTQKAEQEGGLDKADAGRFVAEVLETFRWHDKANVSLEMYRRLHDAHRLVADVVSFKGPHINHLTPRTLDIDAVQARMPEHGIAPKAVVEGPPSRKCPILLRQTSFKALQEAVSFADADGSWKTGSHTARFGEIEQRGIGLTPKGRALYDDLLNRSRAVVRPAADGSNAHEYEAALAEVFQAFPDNWDDIRANGLGYFIYSLTEKGRTRRLPDAALSLETLIAEGLIRFDPIVYEDFLPVSAAGIFQSNLGDDAQQEFKASPNQLRFEADLGAAVLNEFDHYAAIEQGSIEACLRVLTAQEAAE</sequence>
<dbReference type="InterPro" id="IPR047869">
    <property type="entry name" value="YdcJ_bac-like"/>
</dbReference>
<evidence type="ECO:0000256" key="7">
    <source>
        <dbReference type="ARBA" id="ARBA00035034"/>
    </source>
</evidence>
<comment type="similarity">
    <text evidence="5">Belongs to the 2-oxoadipate dioxygenase/decarboxylase family.</text>
</comment>
<dbReference type="PANTHER" id="PTHR39479">
    <property type="match status" value="1"/>
</dbReference>
<evidence type="ECO:0000256" key="6">
    <source>
        <dbReference type="ARBA" id="ARBA00035023"/>
    </source>
</evidence>
<dbReference type="Proteomes" id="UP000240653">
    <property type="component" value="Unassembled WGS sequence"/>
</dbReference>
<evidence type="ECO:0000256" key="3">
    <source>
        <dbReference type="ARBA" id="ARBA00023002"/>
    </source>
</evidence>
<protein>
    <recommendedName>
        <fullName evidence="7">2-oxoadipate dioxygenase/decarboxylase</fullName>
        <ecNumber evidence="6">1.13.11.93</ecNumber>
    </recommendedName>
    <alternativeName>
        <fullName evidence="8">2-hydroxyglutarate synthase</fullName>
    </alternativeName>
</protein>
<evidence type="ECO:0000256" key="5">
    <source>
        <dbReference type="ARBA" id="ARBA00035013"/>
    </source>
</evidence>
<dbReference type="RefSeq" id="WP_106726244.1">
    <property type="nucleotide sequence ID" value="NZ_PXYL01000014.1"/>
</dbReference>
<dbReference type="EC" id="1.13.11.93" evidence="6"/>
<comment type="caution">
    <text evidence="9">The sequence shown here is derived from an EMBL/GenBank/DDBJ whole genome shotgun (WGS) entry which is preliminary data.</text>
</comment>
<dbReference type="InterPro" id="IPR009770">
    <property type="entry name" value="HGLS"/>
</dbReference>
<dbReference type="SMART" id="SM01150">
    <property type="entry name" value="DUF1338"/>
    <property type="match status" value="1"/>
</dbReference>
<keyword evidence="3" id="KW-0560">Oxidoreductase</keyword>
<evidence type="ECO:0000256" key="8">
    <source>
        <dbReference type="ARBA" id="ARBA00035045"/>
    </source>
</evidence>
<dbReference type="Pfam" id="PF07063">
    <property type="entry name" value="HGLS"/>
    <property type="match status" value="1"/>
</dbReference>
<evidence type="ECO:0000313" key="9">
    <source>
        <dbReference type="EMBL" id="PSJ57345.1"/>
    </source>
</evidence>
<keyword evidence="10" id="KW-1185">Reference proteome</keyword>
<gene>
    <name evidence="9" type="ORF">C7I85_22390</name>
</gene>
<dbReference type="CDD" id="cd16348">
    <property type="entry name" value="VOC_YdcJ_like"/>
    <property type="match status" value="1"/>
</dbReference>
<dbReference type="GO" id="GO:0051213">
    <property type="term" value="F:dioxygenase activity"/>
    <property type="evidence" value="ECO:0007669"/>
    <property type="project" value="UniProtKB-KW"/>
</dbReference>
<organism evidence="9 10">
    <name type="scientific">Pseudaminobacter soli</name>
    <name type="common">ex Li et al. 2025</name>
    <dbReference type="NCBI Taxonomy" id="1295366"/>
    <lineage>
        <taxon>Bacteria</taxon>
        <taxon>Pseudomonadati</taxon>
        <taxon>Pseudomonadota</taxon>
        <taxon>Alphaproteobacteria</taxon>
        <taxon>Hyphomicrobiales</taxon>
        <taxon>Phyllobacteriaceae</taxon>
        <taxon>Pseudaminobacter</taxon>
    </lineage>
</organism>
<dbReference type="Gene3D" id="3.10.180.80">
    <property type="entry name" value="Uncharacterised protein PF07063, DUF1338"/>
    <property type="match status" value="1"/>
</dbReference>
<keyword evidence="2" id="KW-0223">Dioxygenase</keyword>
<accession>A0A2P7S4F6</accession>